<dbReference type="Proteomes" id="UP000297496">
    <property type="component" value="Unassembled WGS sequence"/>
</dbReference>
<protein>
    <submittedName>
        <fullName evidence="2">TetR family transcriptional regulator</fullName>
    </submittedName>
</protein>
<dbReference type="InterPro" id="IPR009057">
    <property type="entry name" value="Homeodomain-like_sf"/>
</dbReference>
<sequence>MEQPASRGATTARLHPDGAFASTLAAGGRRRQRTPGDRDRRSATMTGTQARGRRPYDASGRRAAAEQRRIHVAVTAAGLFADLGWRRTTIVAVAREAEVSPEYVTKTFDGKPGLLMAAMGSATFGRSGTLRDSFDALRLADEPDRRVRLDRFVDFACDAVVPMAPFVPVLAQGADDDARMNAVLEAARAGHVDTISALVPLLASGPVHADTVDEVVVLTRAETYLVLAEERGWSAARYADWLRRSIARAVGFTA</sequence>
<organism evidence="2 3">
    <name type="scientific">Nocardioides eburneiflavus</name>
    <dbReference type="NCBI Taxonomy" id="2518372"/>
    <lineage>
        <taxon>Bacteria</taxon>
        <taxon>Bacillati</taxon>
        <taxon>Actinomycetota</taxon>
        <taxon>Actinomycetes</taxon>
        <taxon>Propionibacteriales</taxon>
        <taxon>Nocardioidaceae</taxon>
        <taxon>Nocardioides</taxon>
    </lineage>
</organism>
<comment type="caution">
    <text evidence="2">The sequence shown here is derived from an EMBL/GenBank/DDBJ whole genome shotgun (WGS) entry which is preliminary data.</text>
</comment>
<dbReference type="AlphaFoldDB" id="A0A4Z1CME7"/>
<evidence type="ECO:0000256" key="1">
    <source>
        <dbReference type="SAM" id="MobiDB-lite"/>
    </source>
</evidence>
<dbReference type="Gene3D" id="1.10.357.10">
    <property type="entry name" value="Tetracycline Repressor, domain 2"/>
    <property type="match status" value="1"/>
</dbReference>
<dbReference type="SUPFAM" id="SSF46689">
    <property type="entry name" value="Homeodomain-like"/>
    <property type="match status" value="1"/>
</dbReference>
<dbReference type="OrthoDB" id="4823039at2"/>
<keyword evidence="3" id="KW-1185">Reference proteome</keyword>
<dbReference type="EMBL" id="SRRO01000001">
    <property type="protein sequence ID" value="TGN64409.1"/>
    <property type="molecule type" value="Genomic_DNA"/>
</dbReference>
<evidence type="ECO:0000313" key="3">
    <source>
        <dbReference type="Proteomes" id="UP000297496"/>
    </source>
</evidence>
<feature type="region of interest" description="Disordered" evidence="1">
    <location>
        <begin position="1"/>
        <end position="61"/>
    </location>
</feature>
<proteinExistence type="predicted"/>
<reference evidence="2 3" key="1">
    <citation type="submission" date="2019-04" db="EMBL/GenBank/DDBJ databases">
        <title>Three New Species of Nocardioides, Nocardioides euryhalodurans sp. nov., Nocardioides seonyuensis sp. nov. and Nocardioides eburneoflavus sp. nov. Isolated from Soil.</title>
        <authorList>
            <person name="Roh S.G."/>
            <person name="Lee C."/>
            <person name="Kim M.-K."/>
            <person name="Kim S.B."/>
        </authorList>
    </citation>
    <scope>NUCLEOTIDE SEQUENCE [LARGE SCALE GENOMIC DNA]</scope>
    <source>
        <strain evidence="2 3">MMS17-SY213</strain>
    </source>
</reference>
<evidence type="ECO:0000313" key="2">
    <source>
        <dbReference type="EMBL" id="TGN64409.1"/>
    </source>
</evidence>
<gene>
    <name evidence="2" type="ORF">EXE59_10895</name>
</gene>
<name>A0A4Z1CME7_9ACTN</name>
<accession>A0A4Z1CME7</accession>